<dbReference type="EMBL" id="JACIVI010000001">
    <property type="protein sequence ID" value="MBB1160869.1"/>
    <property type="molecule type" value="Genomic_DNA"/>
</dbReference>
<dbReference type="AlphaFoldDB" id="A0A839HNK3"/>
<dbReference type="NCBIfam" id="NF028537">
    <property type="entry name" value="P_eth_NH2_trans"/>
    <property type="match status" value="1"/>
</dbReference>
<evidence type="ECO:0000256" key="7">
    <source>
        <dbReference type="ARBA" id="ARBA00023136"/>
    </source>
</evidence>
<feature type="transmembrane region" description="Helical" evidence="8">
    <location>
        <begin position="20"/>
        <end position="37"/>
    </location>
</feature>
<dbReference type="PANTHER" id="PTHR30443">
    <property type="entry name" value="INNER MEMBRANE PROTEIN"/>
    <property type="match status" value="1"/>
</dbReference>
<keyword evidence="2" id="KW-1003">Cell membrane</keyword>
<dbReference type="Pfam" id="PF08019">
    <property type="entry name" value="EptA_B_N"/>
    <property type="match status" value="1"/>
</dbReference>
<dbReference type="Proteomes" id="UP000586093">
    <property type="component" value="Unassembled WGS sequence"/>
</dbReference>
<feature type="domain" description="Sulfatase N-terminal" evidence="9">
    <location>
        <begin position="242"/>
        <end position="526"/>
    </location>
</feature>
<keyword evidence="5 8" id="KW-0812">Transmembrane</keyword>
<dbReference type="CDD" id="cd16017">
    <property type="entry name" value="LptA"/>
    <property type="match status" value="1"/>
</dbReference>
<feature type="transmembrane region" description="Helical" evidence="8">
    <location>
        <begin position="165"/>
        <end position="187"/>
    </location>
</feature>
<dbReference type="InterPro" id="IPR017850">
    <property type="entry name" value="Alkaline_phosphatase_core_sf"/>
</dbReference>
<dbReference type="GO" id="GO:0005886">
    <property type="term" value="C:plasma membrane"/>
    <property type="evidence" value="ECO:0007669"/>
    <property type="project" value="UniProtKB-SubCell"/>
</dbReference>
<comment type="subcellular location">
    <subcellularLocation>
        <location evidence="1">Cell inner membrane</location>
        <topology evidence="1">Multi-pass membrane protein</topology>
    </subcellularLocation>
</comment>
<name>A0A839HNK3_9BURK</name>
<evidence type="ECO:0000256" key="1">
    <source>
        <dbReference type="ARBA" id="ARBA00004429"/>
    </source>
</evidence>
<dbReference type="InterPro" id="IPR040423">
    <property type="entry name" value="PEA_transferase"/>
</dbReference>
<keyword evidence="3" id="KW-0997">Cell inner membrane</keyword>
<comment type="caution">
    <text evidence="11">The sequence shown here is derived from an EMBL/GenBank/DDBJ whole genome shotgun (WGS) entry which is preliminary data.</text>
</comment>
<evidence type="ECO:0000256" key="8">
    <source>
        <dbReference type="SAM" id="Phobius"/>
    </source>
</evidence>
<reference evidence="11 12" key="1">
    <citation type="submission" date="2020-08" db="EMBL/GenBank/DDBJ databases">
        <title>Aquariorum lacteus gen. nov., sp. nov., a new member of the family Comamonadaceae, isolated from freshwater aquarium.</title>
        <authorList>
            <person name="Chun S.-J."/>
        </authorList>
    </citation>
    <scope>NUCLEOTIDE SEQUENCE [LARGE SCALE GENOMIC DNA]</scope>
    <source>
        <strain evidence="11 12">SJAQ100</strain>
    </source>
</reference>
<proteinExistence type="predicted"/>
<feature type="transmembrane region" description="Helical" evidence="8">
    <location>
        <begin position="128"/>
        <end position="153"/>
    </location>
</feature>
<dbReference type="RefSeq" id="WP_182661206.1">
    <property type="nucleotide sequence ID" value="NZ_JACIVI010000001.1"/>
</dbReference>
<feature type="transmembrane region" description="Helical" evidence="8">
    <location>
        <begin position="86"/>
        <end position="108"/>
    </location>
</feature>
<sequence length="559" mass="60586">MRLAPLRKRSPQSAGESRPGLSATWLAGGVAAWLVAVDNLSFWRTFIGAQSPTPSTVAATIALALVLWTFTTAVLRWAGPPRVARVVFAVLLLASAPAAHFVDVWGVLLDRGMVQNVLQTDLREALDLLTGTLALDVLLRGVLPAVAVLLLPVRPESFRASWRSSVVLSVLAGLTLGAALTAFYAIYAPTFRNHRELRLQLVPSNYLGGLYGALRPKRLGPLTPVALDAKRADAAGQRPLLVVLVVGETARADNFSLGGYARPTNDALDGQPIVYFPDVTSCGTDTATSLPCMFSGLGVERFSVEASQQRENLLDVLKRTGVQVTWVDNNSGCKRVCDRVPTVRLHELHCKPDADCLDGLLVDALERQLAITSGDALVVLHQQGSHGPAYFKRYPQPARFQPTCETNRLQDCTPEAIVNTYDNTIDYTSRILARAIDTLQQEVADRDVLLLYVSDHGESLGERGVFLHGMPRWVAPHEQSHVPMLLWMNETAKQRLAPNTGCLKAAAQQKLSHDNLFHTLLGAFGVSTGEYAADLDVLAGARGRTDCPVLSAPKVHLPT</sequence>
<evidence type="ECO:0000256" key="5">
    <source>
        <dbReference type="ARBA" id="ARBA00022692"/>
    </source>
</evidence>
<accession>A0A839HNK3</accession>
<dbReference type="Gene3D" id="3.40.720.10">
    <property type="entry name" value="Alkaline Phosphatase, subunit A"/>
    <property type="match status" value="1"/>
</dbReference>
<evidence type="ECO:0000256" key="4">
    <source>
        <dbReference type="ARBA" id="ARBA00022679"/>
    </source>
</evidence>
<organism evidence="11 12">
    <name type="scientific">Aquariibacter albus</name>
    <dbReference type="NCBI Taxonomy" id="2759899"/>
    <lineage>
        <taxon>Bacteria</taxon>
        <taxon>Pseudomonadati</taxon>
        <taxon>Pseudomonadota</taxon>
        <taxon>Betaproteobacteria</taxon>
        <taxon>Burkholderiales</taxon>
        <taxon>Sphaerotilaceae</taxon>
        <taxon>Aquariibacter</taxon>
    </lineage>
</organism>
<evidence type="ECO:0000313" key="12">
    <source>
        <dbReference type="Proteomes" id="UP000586093"/>
    </source>
</evidence>
<dbReference type="InterPro" id="IPR000917">
    <property type="entry name" value="Sulfatase_N"/>
</dbReference>
<protein>
    <submittedName>
        <fullName evidence="11">Phosphoethanolamine--lipid A transferase</fullName>
    </submittedName>
</protein>
<feature type="domain" description="Phosphoethanolamine transferase N-terminal" evidence="10">
    <location>
        <begin position="69"/>
        <end position="213"/>
    </location>
</feature>
<keyword evidence="7 8" id="KW-0472">Membrane</keyword>
<dbReference type="PANTHER" id="PTHR30443:SF0">
    <property type="entry name" value="PHOSPHOETHANOLAMINE TRANSFERASE EPTA"/>
    <property type="match status" value="1"/>
</dbReference>
<keyword evidence="6 8" id="KW-1133">Transmembrane helix</keyword>
<evidence type="ECO:0000259" key="9">
    <source>
        <dbReference type="Pfam" id="PF00884"/>
    </source>
</evidence>
<dbReference type="SUPFAM" id="SSF53649">
    <property type="entry name" value="Alkaline phosphatase-like"/>
    <property type="match status" value="1"/>
</dbReference>
<evidence type="ECO:0000256" key="3">
    <source>
        <dbReference type="ARBA" id="ARBA00022519"/>
    </source>
</evidence>
<gene>
    <name evidence="11" type="ORF">H4F90_02600</name>
</gene>
<keyword evidence="12" id="KW-1185">Reference proteome</keyword>
<dbReference type="GO" id="GO:0009244">
    <property type="term" value="P:lipopolysaccharide core region biosynthetic process"/>
    <property type="evidence" value="ECO:0007669"/>
    <property type="project" value="TreeGrafter"/>
</dbReference>
<evidence type="ECO:0000256" key="2">
    <source>
        <dbReference type="ARBA" id="ARBA00022475"/>
    </source>
</evidence>
<keyword evidence="4 11" id="KW-0808">Transferase</keyword>
<dbReference type="GO" id="GO:0016776">
    <property type="term" value="F:phosphotransferase activity, phosphate group as acceptor"/>
    <property type="evidence" value="ECO:0007669"/>
    <property type="project" value="TreeGrafter"/>
</dbReference>
<evidence type="ECO:0000259" key="10">
    <source>
        <dbReference type="Pfam" id="PF08019"/>
    </source>
</evidence>
<dbReference type="InterPro" id="IPR012549">
    <property type="entry name" value="EptA-like_N"/>
</dbReference>
<feature type="transmembrane region" description="Helical" evidence="8">
    <location>
        <begin position="57"/>
        <end position="79"/>
    </location>
</feature>
<dbReference type="InterPro" id="IPR058130">
    <property type="entry name" value="PEA_transf_C"/>
</dbReference>
<evidence type="ECO:0000256" key="6">
    <source>
        <dbReference type="ARBA" id="ARBA00022989"/>
    </source>
</evidence>
<dbReference type="Pfam" id="PF00884">
    <property type="entry name" value="Sulfatase"/>
    <property type="match status" value="1"/>
</dbReference>
<evidence type="ECO:0000313" key="11">
    <source>
        <dbReference type="EMBL" id="MBB1160869.1"/>
    </source>
</evidence>